<keyword evidence="3" id="KW-1185">Reference proteome</keyword>
<reference evidence="3" key="1">
    <citation type="submission" date="2016-10" db="EMBL/GenBank/DDBJ databases">
        <authorList>
            <person name="Varghese N."/>
            <person name="Submissions S."/>
        </authorList>
    </citation>
    <scope>NUCLEOTIDE SEQUENCE [LARGE SCALE GENOMIC DNA]</scope>
    <source>
        <strain evidence="3">DSM 45004</strain>
    </source>
</reference>
<dbReference type="InterPro" id="IPR029058">
    <property type="entry name" value="AB_hydrolase_fold"/>
</dbReference>
<evidence type="ECO:0000313" key="3">
    <source>
        <dbReference type="Proteomes" id="UP000198716"/>
    </source>
</evidence>
<feature type="region of interest" description="Disordered" evidence="1">
    <location>
        <begin position="1"/>
        <end position="34"/>
    </location>
</feature>
<dbReference type="Gene3D" id="3.40.50.1820">
    <property type="entry name" value="alpha/beta hydrolase"/>
    <property type="match status" value="1"/>
</dbReference>
<accession>A0A1I1X5M4</accession>
<evidence type="ECO:0000313" key="2">
    <source>
        <dbReference type="EMBL" id="SFE01908.1"/>
    </source>
</evidence>
<organism evidence="2 3">
    <name type="scientific">Actinopolyspora alba</name>
    <dbReference type="NCBI Taxonomy" id="673379"/>
    <lineage>
        <taxon>Bacteria</taxon>
        <taxon>Bacillati</taxon>
        <taxon>Actinomycetota</taxon>
        <taxon>Actinomycetes</taxon>
        <taxon>Actinopolysporales</taxon>
        <taxon>Actinopolysporaceae</taxon>
        <taxon>Actinopolyspora</taxon>
        <taxon>Actinopolyspora alba group</taxon>
    </lineage>
</organism>
<dbReference type="AlphaFoldDB" id="A0A1I1X5M4"/>
<dbReference type="SUPFAM" id="SSF53474">
    <property type="entry name" value="alpha/beta-Hydrolases"/>
    <property type="match status" value="1"/>
</dbReference>
<feature type="compositionally biased region" description="Basic and acidic residues" evidence="1">
    <location>
        <begin position="1"/>
        <end position="30"/>
    </location>
</feature>
<name>A0A1I1X5M4_9ACTN</name>
<sequence>MPKFGKPPEDHGPKERASRSEKQRSYETGHEVPIPGGSRIGTCAHVLPHLAPLLALHSCAPSTLPDPDAFTERLAAPLAFGPRPQRLTWRAVRVLTASDRGLRVMMSSLSRLPVRQWWSQWSRDDRAAARETFSMMGSGSGFVTDLRQARPERSSYRESTLRSLPCPTLVTASRHDGGVAFEHAEDFGRTIPRVRLVETGAPSHFHWLGASRGSVSRAVREFLAA</sequence>
<protein>
    <recommendedName>
        <fullName evidence="4">Alpha/beta hydrolase family protein</fullName>
    </recommendedName>
</protein>
<evidence type="ECO:0008006" key="4">
    <source>
        <dbReference type="Google" id="ProtNLM"/>
    </source>
</evidence>
<dbReference type="Proteomes" id="UP000198716">
    <property type="component" value="Unassembled WGS sequence"/>
</dbReference>
<evidence type="ECO:0000256" key="1">
    <source>
        <dbReference type="SAM" id="MobiDB-lite"/>
    </source>
</evidence>
<gene>
    <name evidence="2" type="ORF">SAMN04487819_106281</name>
</gene>
<dbReference type="EMBL" id="FOMZ01000006">
    <property type="protein sequence ID" value="SFE01908.1"/>
    <property type="molecule type" value="Genomic_DNA"/>
</dbReference>
<proteinExistence type="predicted"/>